<sequence length="255" mass="27160">MSPPAGERTPDGADDDHAAHLERTLLQAYALIESTVSLHREGPRDPAAVVARTDTVPAGEALEELVGRARHSIGVVRVGTGEFADTVLRLLPGVPAGLPVRVLCATDAADPALGRYTRNPGARAEVRVCEGELREILVVDGAAALVRGAAESGTRATVVDDDAAARALELLFAGAWSRGRDLADHHQICPLLRTELARNVLERLSAGTIDEVAARDLKVSLRTYRRHVAEIMRELDANSRFQAGARAVELGLISP</sequence>
<reference evidence="1 2" key="1">
    <citation type="submission" date="2020-09" db="EMBL/GenBank/DDBJ databases">
        <title>Biosynthesis of the nuclear factor of activated T cells inhibitor NFAT-133 and its congeners in Streptomyces pactum.</title>
        <authorList>
            <person name="Zhou W."/>
            <person name="Posri P."/>
            <person name="Abugrain M.E."/>
            <person name="Weisberg A.J."/>
            <person name="Chang J.H."/>
            <person name="Mahmud T."/>
        </authorList>
    </citation>
    <scope>NUCLEOTIDE SEQUENCE [LARGE SCALE GENOMIC DNA]</scope>
    <source>
        <strain evidence="1 2">ATCC 27456</strain>
    </source>
</reference>
<gene>
    <name evidence="1" type="ORF">IHE55_09000</name>
</gene>
<evidence type="ECO:0000313" key="1">
    <source>
        <dbReference type="EMBL" id="MBH5334920.1"/>
    </source>
</evidence>
<dbReference type="Proteomes" id="UP000807371">
    <property type="component" value="Unassembled WGS sequence"/>
</dbReference>
<proteinExistence type="predicted"/>
<dbReference type="InterPro" id="IPR016032">
    <property type="entry name" value="Sig_transdc_resp-reg_C-effctor"/>
</dbReference>
<dbReference type="SUPFAM" id="SSF46894">
    <property type="entry name" value="C-terminal effector domain of the bipartite response regulators"/>
    <property type="match status" value="1"/>
</dbReference>
<dbReference type="Gene3D" id="1.10.10.10">
    <property type="entry name" value="Winged helix-like DNA-binding domain superfamily/Winged helix DNA-binding domain"/>
    <property type="match status" value="1"/>
</dbReference>
<accession>A0ABS0NI95</accession>
<organism evidence="1 2">
    <name type="scientific">Streptomyces pactum</name>
    <dbReference type="NCBI Taxonomy" id="68249"/>
    <lineage>
        <taxon>Bacteria</taxon>
        <taxon>Bacillati</taxon>
        <taxon>Actinomycetota</taxon>
        <taxon>Actinomycetes</taxon>
        <taxon>Kitasatosporales</taxon>
        <taxon>Streptomycetaceae</taxon>
        <taxon>Streptomyces</taxon>
    </lineage>
</organism>
<dbReference type="EMBL" id="JACYXC010000001">
    <property type="protein sequence ID" value="MBH5334920.1"/>
    <property type="molecule type" value="Genomic_DNA"/>
</dbReference>
<dbReference type="RefSeq" id="WP_197988550.1">
    <property type="nucleotide sequence ID" value="NZ_JACYXC010000001.1"/>
</dbReference>
<evidence type="ECO:0000313" key="2">
    <source>
        <dbReference type="Proteomes" id="UP000807371"/>
    </source>
</evidence>
<protein>
    <submittedName>
        <fullName evidence="1">Response regulator transcription factor</fullName>
    </submittedName>
</protein>
<name>A0ABS0NI95_9ACTN</name>
<dbReference type="InterPro" id="IPR036388">
    <property type="entry name" value="WH-like_DNA-bd_sf"/>
</dbReference>
<keyword evidence="2" id="KW-1185">Reference proteome</keyword>
<comment type="caution">
    <text evidence="1">The sequence shown here is derived from an EMBL/GenBank/DDBJ whole genome shotgun (WGS) entry which is preliminary data.</text>
</comment>